<reference evidence="1" key="1">
    <citation type="submission" date="2020-02" db="EMBL/GenBank/DDBJ databases">
        <authorList>
            <person name="Meier V. D."/>
        </authorList>
    </citation>
    <scope>NUCLEOTIDE SEQUENCE</scope>
    <source>
        <strain evidence="1">AVDCRST_MAG04</strain>
    </source>
</reference>
<protein>
    <submittedName>
        <fullName evidence="1">Uncharacterized protein</fullName>
    </submittedName>
</protein>
<name>A0A6J4JNG2_9PROT</name>
<organism evidence="1">
    <name type="scientific">uncultured Acetobacteraceae bacterium</name>
    <dbReference type="NCBI Taxonomy" id="169975"/>
    <lineage>
        <taxon>Bacteria</taxon>
        <taxon>Pseudomonadati</taxon>
        <taxon>Pseudomonadota</taxon>
        <taxon>Alphaproteobacteria</taxon>
        <taxon>Acetobacterales</taxon>
        <taxon>Acetobacteraceae</taxon>
        <taxon>environmental samples</taxon>
    </lineage>
</organism>
<accession>A0A6J4JNG2</accession>
<dbReference type="EMBL" id="CADCTL010000291">
    <property type="protein sequence ID" value="CAA9282979.1"/>
    <property type="molecule type" value="Genomic_DNA"/>
</dbReference>
<evidence type="ECO:0000313" key="1">
    <source>
        <dbReference type="EMBL" id="CAA9282979.1"/>
    </source>
</evidence>
<proteinExistence type="predicted"/>
<dbReference type="AlphaFoldDB" id="A0A6J4JNG2"/>
<gene>
    <name evidence="1" type="ORF">AVDCRST_MAG04-3877</name>
</gene>
<sequence length="40" mass="4391">MAGRTRRRPNGTLHHLAAGAALAHPVSRMWKGCRQRAARA</sequence>